<dbReference type="InterPro" id="IPR050103">
    <property type="entry name" value="Class-III_PLP-dep_AT"/>
</dbReference>
<evidence type="ECO:0000256" key="9">
    <source>
        <dbReference type="ARBA" id="ARBA00022898"/>
    </source>
</evidence>
<dbReference type="Pfam" id="PF00202">
    <property type="entry name" value="Aminotran_3"/>
    <property type="match status" value="1"/>
</dbReference>
<dbReference type="GO" id="GO:0055129">
    <property type="term" value="P:L-proline biosynthetic process"/>
    <property type="evidence" value="ECO:0007669"/>
    <property type="project" value="UniProtKB-UniRule"/>
</dbReference>
<dbReference type="STRING" id="1461582.BN1048_00283"/>
<keyword evidence="13" id="KW-1185">Reference proteome</keyword>
<proteinExistence type="inferred from homology"/>
<dbReference type="InterPro" id="IPR015421">
    <property type="entry name" value="PyrdxlP-dep_Trfase_major"/>
</dbReference>
<comment type="cofactor">
    <cofactor evidence="1 11">
        <name>pyridoxal 5'-phosphate</name>
        <dbReference type="ChEBI" id="CHEBI:597326"/>
    </cofactor>
</comment>
<dbReference type="GO" id="GO:0030170">
    <property type="term" value="F:pyridoxal phosphate binding"/>
    <property type="evidence" value="ECO:0007669"/>
    <property type="project" value="UniProtKB-UniRule"/>
</dbReference>
<dbReference type="GO" id="GO:0004587">
    <property type="term" value="F:ornithine aminotransferase activity"/>
    <property type="evidence" value="ECO:0007669"/>
    <property type="project" value="UniProtKB-UniRule"/>
</dbReference>
<keyword evidence="8 11" id="KW-0808">Transferase</keyword>
<dbReference type="EMBL" id="CCSE01000001">
    <property type="protein sequence ID" value="CDZ99160.1"/>
    <property type="molecule type" value="Genomic_DNA"/>
</dbReference>
<evidence type="ECO:0000256" key="3">
    <source>
        <dbReference type="ARBA" id="ARBA00012924"/>
    </source>
</evidence>
<gene>
    <name evidence="12" type="primary">rocD2</name>
    <name evidence="11" type="synonym">rocD</name>
    <name evidence="12" type="ORF">BN1048_00283</name>
</gene>
<accession>A0A078LYW6</accession>
<feature type="modified residue" description="N6-(pyridoxal phosphate)lysine" evidence="11">
    <location>
        <position position="254"/>
    </location>
</feature>
<dbReference type="GO" id="GO:0005737">
    <property type="term" value="C:cytoplasm"/>
    <property type="evidence" value="ECO:0007669"/>
    <property type="project" value="UniProtKB-SubCell"/>
</dbReference>
<dbReference type="PROSITE" id="PS00600">
    <property type="entry name" value="AA_TRANSFER_CLASS_3"/>
    <property type="match status" value="1"/>
</dbReference>
<dbReference type="PANTHER" id="PTHR11986:SF18">
    <property type="entry name" value="ORNITHINE AMINOTRANSFERASE, MITOCHONDRIAL"/>
    <property type="match status" value="1"/>
</dbReference>
<sequence>MRTEEIIKQTERHDTDIYKPLPIVISEAEGVWVKDPEGNKYMDMLSAYSAVNQGHRHPKIIQALKDQADKVTLTSRSFHVDCLGDWFEKLSKISGKERVLPMNTGAEAVESAVKAARRWAYEVKGVPDNQAEVIAMKNNFHGRTMIPMSMSSEPEYRRGFGPLGDGFQIVNYGDPEALEDAINDNTAAVILEPIQGEAGVNIPPAGYLKKVREICDRNNVLFISDEIQAGLGRAGKMFATDWDDVVPDMYILGKALGGGVFPVSVVLGDDEVLGVLNEGSHGSTFGGNPLAARVSEAALDVLIDEKLADRSIELGEYLLNELKKIKHESIVDIRGKGLFIGLELDKSARGFCEQLKDEGVLCKETHGTVVRFAPPLVVTKEELDWALDKVKKVFSKDTF</sequence>
<dbReference type="InterPro" id="IPR010164">
    <property type="entry name" value="Orn_aminotrans"/>
</dbReference>
<organism evidence="12 13">
    <name type="scientific">Jeotgalicoccus saudimassiliensis</name>
    <dbReference type="NCBI Taxonomy" id="1461582"/>
    <lineage>
        <taxon>Bacteria</taxon>
        <taxon>Bacillati</taxon>
        <taxon>Bacillota</taxon>
        <taxon>Bacilli</taxon>
        <taxon>Bacillales</taxon>
        <taxon>Staphylococcaceae</taxon>
        <taxon>Jeotgalicoccus</taxon>
    </lineage>
</organism>
<dbReference type="HOGENOM" id="CLU_016922_10_3_9"/>
<keyword evidence="7 11" id="KW-0641">Proline biosynthesis</keyword>
<name>A0A078LYW6_9STAP</name>
<dbReference type="InterPro" id="IPR005814">
    <property type="entry name" value="Aminotrans_3"/>
</dbReference>
<dbReference type="FunFam" id="3.40.640.10:FF:000011">
    <property type="entry name" value="Ornithine aminotransferase"/>
    <property type="match status" value="1"/>
</dbReference>
<dbReference type="PANTHER" id="PTHR11986">
    <property type="entry name" value="AMINOTRANSFERASE CLASS III"/>
    <property type="match status" value="1"/>
</dbReference>
<dbReference type="GO" id="GO:0042802">
    <property type="term" value="F:identical protein binding"/>
    <property type="evidence" value="ECO:0007669"/>
    <property type="project" value="TreeGrafter"/>
</dbReference>
<evidence type="ECO:0000313" key="12">
    <source>
        <dbReference type="EMBL" id="CDZ99160.1"/>
    </source>
</evidence>
<dbReference type="RefSeq" id="WP_035807638.1">
    <property type="nucleotide sequence ID" value="NZ_CCSE01000001.1"/>
</dbReference>
<reference evidence="12 13" key="1">
    <citation type="submission" date="2014-07" db="EMBL/GenBank/DDBJ databases">
        <authorList>
            <person name="Urmite Genomes Urmite Genomes"/>
        </authorList>
    </citation>
    <scope>NUCLEOTIDE SEQUENCE [LARGE SCALE GENOMIC DNA]</scope>
    <source>
        <strain evidence="12 13">13MG44_air</strain>
    </source>
</reference>
<dbReference type="InterPro" id="IPR015424">
    <property type="entry name" value="PyrdxlP-dep_Trfase"/>
</dbReference>
<keyword evidence="6 11" id="KW-0028">Amino-acid biosynthesis</keyword>
<dbReference type="InterPro" id="IPR049704">
    <property type="entry name" value="Aminotrans_3_PPA_site"/>
</dbReference>
<dbReference type="eggNOG" id="COG4992">
    <property type="taxonomic scope" value="Bacteria"/>
</dbReference>
<dbReference type="OrthoDB" id="9807885at2"/>
<evidence type="ECO:0000256" key="4">
    <source>
        <dbReference type="ARBA" id="ARBA00022490"/>
    </source>
</evidence>
<dbReference type="EC" id="2.6.1.13" evidence="3 11"/>
<evidence type="ECO:0000256" key="1">
    <source>
        <dbReference type="ARBA" id="ARBA00001933"/>
    </source>
</evidence>
<comment type="similarity">
    <text evidence="11">Belongs to the class-III pyridoxal-phosphate-dependent aminotransferase family. OAT subfamily.</text>
</comment>
<evidence type="ECO:0000313" key="13">
    <source>
        <dbReference type="Proteomes" id="UP000044136"/>
    </source>
</evidence>
<dbReference type="InterPro" id="IPR015422">
    <property type="entry name" value="PyrdxlP-dep_Trfase_small"/>
</dbReference>
<comment type="function">
    <text evidence="11">Catalyzes the interconversion of ornithine to glutamate semialdehyde.</text>
</comment>
<evidence type="ECO:0000256" key="11">
    <source>
        <dbReference type="HAMAP-Rule" id="MF_01689"/>
    </source>
</evidence>
<keyword evidence="5 11" id="KW-0032">Aminotransferase</keyword>
<evidence type="ECO:0000256" key="10">
    <source>
        <dbReference type="ARBA" id="ARBA00030587"/>
    </source>
</evidence>
<evidence type="ECO:0000256" key="6">
    <source>
        <dbReference type="ARBA" id="ARBA00022605"/>
    </source>
</evidence>
<dbReference type="NCBIfam" id="TIGR01885">
    <property type="entry name" value="Orn_aminotrans"/>
    <property type="match status" value="1"/>
</dbReference>
<evidence type="ECO:0000256" key="8">
    <source>
        <dbReference type="ARBA" id="ARBA00022679"/>
    </source>
</evidence>
<comment type="catalytic activity">
    <reaction evidence="11">
        <text>a 2-oxocarboxylate + L-ornithine = L-glutamate 5-semialdehyde + an L-alpha-amino acid</text>
        <dbReference type="Rhea" id="RHEA:13877"/>
        <dbReference type="ChEBI" id="CHEBI:35179"/>
        <dbReference type="ChEBI" id="CHEBI:46911"/>
        <dbReference type="ChEBI" id="CHEBI:58066"/>
        <dbReference type="ChEBI" id="CHEBI:59869"/>
        <dbReference type="EC" id="2.6.1.13"/>
    </reaction>
</comment>
<comment type="pathway">
    <text evidence="2 11">Amino-acid biosynthesis; L-proline biosynthesis; L-glutamate 5-semialdehyde from L-ornithine: step 1/1.</text>
</comment>
<dbReference type="Gene3D" id="3.90.1150.10">
    <property type="entry name" value="Aspartate Aminotransferase, domain 1"/>
    <property type="match status" value="1"/>
</dbReference>
<dbReference type="Gene3D" id="3.40.640.10">
    <property type="entry name" value="Type I PLP-dependent aspartate aminotransferase-like (Major domain)"/>
    <property type="match status" value="1"/>
</dbReference>
<evidence type="ECO:0000256" key="5">
    <source>
        <dbReference type="ARBA" id="ARBA00022576"/>
    </source>
</evidence>
<dbReference type="HAMAP" id="MF_01689">
    <property type="entry name" value="Ornith_aminotrans_3"/>
    <property type="match status" value="1"/>
</dbReference>
<keyword evidence="4 11" id="KW-0963">Cytoplasm</keyword>
<dbReference type="Proteomes" id="UP000044136">
    <property type="component" value="Unassembled WGS sequence"/>
</dbReference>
<keyword evidence="9 11" id="KW-0663">Pyridoxal phosphate</keyword>
<dbReference type="AlphaFoldDB" id="A0A078LYW6"/>
<dbReference type="NCBIfam" id="NF003145">
    <property type="entry name" value="PRK04073.1"/>
    <property type="match status" value="1"/>
</dbReference>
<evidence type="ECO:0000256" key="2">
    <source>
        <dbReference type="ARBA" id="ARBA00004998"/>
    </source>
</evidence>
<dbReference type="PIRSF" id="PIRSF000521">
    <property type="entry name" value="Transaminase_4ab_Lys_Orn"/>
    <property type="match status" value="1"/>
</dbReference>
<protein>
    <recommendedName>
        <fullName evidence="3 11">Ornithine aminotransferase</fullName>
        <shortName evidence="11">OAT</shortName>
        <ecNumber evidence="3 11">2.6.1.13</ecNumber>
    </recommendedName>
    <alternativeName>
        <fullName evidence="10 11">Ornithine--oxo-acid aminotransferase</fullName>
    </alternativeName>
</protein>
<dbReference type="CDD" id="cd00610">
    <property type="entry name" value="OAT_like"/>
    <property type="match status" value="1"/>
</dbReference>
<dbReference type="UniPathway" id="UPA00098">
    <property type="reaction ID" value="UER00358"/>
</dbReference>
<dbReference type="SUPFAM" id="SSF53383">
    <property type="entry name" value="PLP-dependent transferases"/>
    <property type="match status" value="1"/>
</dbReference>
<evidence type="ECO:0000256" key="7">
    <source>
        <dbReference type="ARBA" id="ARBA00022650"/>
    </source>
</evidence>
<comment type="subcellular location">
    <subcellularLocation>
        <location evidence="11">Cytoplasm</location>
    </subcellularLocation>
</comment>
<dbReference type="InterPro" id="IPR034757">
    <property type="entry name" value="Ornith_aminotrans_bact"/>
</dbReference>